<dbReference type="EMBL" id="LR796654">
    <property type="protein sequence ID" value="CAB4157236.1"/>
    <property type="molecule type" value="Genomic_DNA"/>
</dbReference>
<accession>A0A6J5NHJ8</accession>
<dbReference type="SUPFAM" id="SSF53098">
    <property type="entry name" value="Ribonuclease H-like"/>
    <property type="match status" value="1"/>
</dbReference>
<evidence type="ECO:0000313" key="2">
    <source>
        <dbReference type="EMBL" id="CAB5225412.1"/>
    </source>
</evidence>
<dbReference type="GO" id="GO:0008821">
    <property type="term" value="F:crossover junction DNA endonuclease activity"/>
    <property type="evidence" value="ECO:0007669"/>
    <property type="project" value="InterPro"/>
</dbReference>
<dbReference type="Gene3D" id="3.30.420.10">
    <property type="entry name" value="Ribonuclease H-like superfamily/Ribonuclease H"/>
    <property type="match status" value="1"/>
</dbReference>
<reference evidence="1" key="1">
    <citation type="submission" date="2020-04" db="EMBL/GenBank/DDBJ databases">
        <authorList>
            <person name="Chiriac C."/>
            <person name="Salcher M."/>
            <person name="Ghai R."/>
            <person name="Kavagutti S V."/>
        </authorList>
    </citation>
    <scope>NUCLEOTIDE SEQUENCE</scope>
</reference>
<dbReference type="InterPro" id="IPR045290">
    <property type="entry name" value="MOC1-like"/>
</dbReference>
<dbReference type="InterPro" id="IPR036397">
    <property type="entry name" value="RNaseH_sf"/>
</dbReference>
<proteinExistence type="predicted"/>
<dbReference type="InterPro" id="IPR012337">
    <property type="entry name" value="RNaseH-like_sf"/>
</dbReference>
<protein>
    <submittedName>
        <fullName evidence="1">Uncharacterized protein</fullName>
    </submittedName>
</protein>
<dbReference type="PANTHER" id="PTHR36015">
    <property type="entry name" value="HOLLIDAY JUNCTION RESOLVASE MOC1, CHLOROPLASTIC-RELATED"/>
    <property type="match status" value="1"/>
</dbReference>
<dbReference type="PANTHER" id="PTHR36015:SF6">
    <property type="entry name" value="HOLLIDAY JUNCTION RESOLVASE MOC1, CHLOROPLASTIC-RELATED"/>
    <property type="match status" value="1"/>
</dbReference>
<evidence type="ECO:0000313" key="1">
    <source>
        <dbReference type="EMBL" id="CAB4157236.1"/>
    </source>
</evidence>
<sequence length="160" mass="17323">MNYYIGFDPGLDGAFAVLDSKGQIVQVFDMPTVEVKVGSSMKRKVAPAAVVSELELFCRDQQCLAIVESVSARPGQGVASMFGFGRSLGVLEGLLAGLKIPYSLVPPQTWTKAMRVTPGKGGSRQRAMEQWPVHAGEFKRVKDDGRADAALIALFAYENR</sequence>
<gene>
    <name evidence="1" type="ORF">UFOVP686_6</name>
    <name evidence="2" type="ORF">UFOVP752_14</name>
</gene>
<dbReference type="EMBL" id="LR798346">
    <property type="protein sequence ID" value="CAB5225412.1"/>
    <property type="molecule type" value="Genomic_DNA"/>
</dbReference>
<dbReference type="CDD" id="cd22992">
    <property type="entry name" value="MOC1"/>
    <property type="match status" value="1"/>
</dbReference>
<name>A0A6J5NHJ8_9CAUD</name>
<organism evidence="1">
    <name type="scientific">uncultured Caudovirales phage</name>
    <dbReference type="NCBI Taxonomy" id="2100421"/>
    <lineage>
        <taxon>Viruses</taxon>
        <taxon>Duplodnaviria</taxon>
        <taxon>Heunggongvirae</taxon>
        <taxon>Uroviricota</taxon>
        <taxon>Caudoviricetes</taxon>
        <taxon>Peduoviridae</taxon>
        <taxon>Maltschvirus</taxon>
        <taxon>Maltschvirus maltsch</taxon>
    </lineage>
</organism>
<dbReference type="GO" id="GO:0003676">
    <property type="term" value="F:nucleic acid binding"/>
    <property type="evidence" value="ECO:0007669"/>
    <property type="project" value="InterPro"/>
</dbReference>